<name>A0A409YBG9_9AGAR</name>
<feature type="compositionally biased region" description="Low complexity" evidence="1">
    <location>
        <begin position="275"/>
        <end position="284"/>
    </location>
</feature>
<dbReference type="EMBL" id="NHTK01001316">
    <property type="protein sequence ID" value="PPR00341.1"/>
    <property type="molecule type" value="Genomic_DNA"/>
</dbReference>
<dbReference type="STRING" id="181874.A0A409YBG9"/>
<sequence length="481" mass="51956">MTYPCPLYPFVLTHTRICGYCGVYGNDNVSICVCIYLRICAHVNYPASVISILALHPPVLYSPMQSLFHIDDEDDDAVAGGVGGNVMDYASGKAIDFGSRRGIDYARGKIVDYEAVRANDFGSGKEMGLEIELSLQLGRERGRSRRGKAYVEQWAKERIIEDQEREKRKREENIGKEMEEDMDCGICFEYSVVPCRTLCCGKVFCEEHLADWLHGPLGQGICPNCENPCSLNGGTVSLATGIAPTQLPRARLAKNSSKTIPSVTFPSPTFPSPTFPSSNFPSPTIRSPTMTSPIISVHGSAMGSPIIASESDAAFMSRARSGSSASASSHSSVGTLLSSGGMSGSDDSTTTTTATSVSTCLGGVKDKEGEANEPKESLEQILRRTVKSSRVHSRVEEVQRLHAQLMQQRERQAKAEGVVETAMAAAAVSGARAGAYAYAYAYNKGGELDGDDDDAAFEQMTKGESRDESIVSMRRMLSRVL</sequence>
<protein>
    <recommendedName>
        <fullName evidence="4">RING-type domain-containing protein</fullName>
    </recommendedName>
</protein>
<feature type="region of interest" description="Disordered" evidence="1">
    <location>
        <begin position="263"/>
        <end position="287"/>
    </location>
</feature>
<dbReference type="Gene3D" id="3.30.40.10">
    <property type="entry name" value="Zinc/RING finger domain, C3HC4 (zinc finger)"/>
    <property type="match status" value="1"/>
</dbReference>
<dbReference type="SUPFAM" id="SSF57850">
    <property type="entry name" value="RING/U-box"/>
    <property type="match status" value="1"/>
</dbReference>
<dbReference type="Proteomes" id="UP000284842">
    <property type="component" value="Unassembled WGS sequence"/>
</dbReference>
<reference evidence="2 3" key="1">
    <citation type="journal article" date="2018" name="Evol. Lett.">
        <title>Horizontal gene cluster transfer increased hallucinogenic mushroom diversity.</title>
        <authorList>
            <person name="Reynolds H.T."/>
            <person name="Vijayakumar V."/>
            <person name="Gluck-Thaler E."/>
            <person name="Korotkin H.B."/>
            <person name="Matheny P.B."/>
            <person name="Slot J.C."/>
        </authorList>
    </citation>
    <scope>NUCLEOTIDE SEQUENCE [LARGE SCALE GENOMIC DNA]</scope>
    <source>
        <strain evidence="2 3">2629</strain>
    </source>
</reference>
<organism evidence="2 3">
    <name type="scientific">Panaeolus cyanescens</name>
    <dbReference type="NCBI Taxonomy" id="181874"/>
    <lineage>
        <taxon>Eukaryota</taxon>
        <taxon>Fungi</taxon>
        <taxon>Dikarya</taxon>
        <taxon>Basidiomycota</taxon>
        <taxon>Agaricomycotina</taxon>
        <taxon>Agaricomycetes</taxon>
        <taxon>Agaricomycetidae</taxon>
        <taxon>Agaricales</taxon>
        <taxon>Agaricineae</taxon>
        <taxon>Galeropsidaceae</taxon>
        <taxon>Panaeolus</taxon>
    </lineage>
</organism>
<dbReference type="AlphaFoldDB" id="A0A409YBG9"/>
<dbReference type="InParanoid" id="A0A409YBG9"/>
<evidence type="ECO:0008006" key="4">
    <source>
        <dbReference type="Google" id="ProtNLM"/>
    </source>
</evidence>
<accession>A0A409YBG9</accession>
<proteinExistence type="predicted"/>
<dbReference type="InterPro" id="IPR013083">
    <property type="entry name" value="Znf_RING/FYVE/PHD"/>
</dbReference>
<comment type="caution">
    <text evidence="2">The sequence shown here is derived from an EMBL/GenBank/DDBJ whole genome shotgun (WGS) entry which is preliminary data.</text>
</comment>
<evidence type="ECO:0000313" key="3">
    <source>
        <dbReference type="Proteomes" id="UP000284842"/>
    </source>
</evidence>
<evidence type="ECO:0000256" key="1">
    <source>
        <dbReference type="SAM" id="MobiDB-lite"/>
    </source>
</evidence>
<gene>
    <name evidence="2" type="ORF">CVT24_004361</name>
</gene>
<feature type="region of interest" description="Disordered" evidence="1">
    <location>
        <begin position="323"/>
        <end position="354"/>
    </location>
</feature>
<keyword evidence="3" id="KW-1185">Reference proteome</keyword>
<dbReference type="OrthoDB" id="6270329at2759"/>
<evidence type="ECO:0000313" key="2">
    <source>
        <dbReference type="EMBL" id="PPR00341.1"/>
    </source>
</evidence>